<sequence>MALFLATKMLVDTFALLPPSAGNNSGLYDHSLEWVNAPEILEFKFTPNPAVEGQNVNVTCVVRPTDSQVLITRIKGDDLDHSHDYSASYPNDTISIFGADHPGVLWGNVPYNKSGSYICEARNFKGLVRSRNVNLYLRHLPQSRIEVDLKTTLGMSMDIFFVHPAHCIVAADKDPIDYHWGYTPLGNSTAWIILPHKTMTINVSADSSGTYRCSGLTDIGWTDWSQSVLITPSSTSALTSDGRVRWSRSASASLMLFNFLLTFPAVFCTIP</sequence>
<dbReference type="OrthoDB" id="10401347at2759"/>
<keyword evidence="4" id="KW-1185">Reference proteome</keyword>
<dbReference type="EMBL" id="MTYJ01000048">
    <property type="protein sequence ID" value="OQV18514.1"/>
    <property type="molecule type" value="Genomic_DNA"/>
</dbReference>
<dbReference type="SUPFAM" id="SSF48726">
    <property type="entry name" value="Immunoglobulin"/>
    <property type="match status" value="1"/>
</dbReference>
<dbReference type="Gene3D" id="2.60.40.10">
    <property type="entry name" value="Immunoglobulins"/>
    <property type="match status" value="1"/>
</dbReference>
<evidence type="ECO:0000313" key="4">
    <source>
        <dbReference type="Proteomes" id="UP000192578"/>
    </source>
</evidence>
<name>A0A1W0WTH2_HYPEX</name>
<accession>A0A1W0WTH2</accession>
<feature type="signal peptide" evidence="1">
    <location>
        <begin position="1"/>
        <end position="22"/>
    </location>
</feature>
<proteinExistence type="predicted"/>
<reference evidence="4" key="1">
    <citation type="submission" date="2017-01" db="EMBL/GenBank/DDBJ databases">
        <title>Comparative genomics of anhydrobiosis in the tardigrade Hypsibius dujardini.</title>
        <authorList>
            <person name="Yoshida Y."/>
            <person name="Koutsovoulos G."/>
            <person name="Laetsch D."/>
            <person name="Stevens L."/>
            <person name="Kumar S."/>
            <person name="Horikawa D."/>
            <person name="Ishino K."/>
            <person name="Komine S."/>
            <person name="Tomita M."/>
            <person name="Blaxter M."/>
            <person name="Arakawa K."/>
        </authorList>
    </citation>
    <scope>NUCLEOTIDE SEQUENCE [LARGE SCALE GENOMIC DNA]</scope>
    <source>
        <strain evidence="4">Z151</strain>
    </source>
</reference>
<evidence type="ECO:0000259" key="2">
    <source>
        <dbReference type="PROSITE" id="PS50835"/>
    </source>
</evidence>
<keyword evidence="1" id="KW-0732">Signal</keyword>
<evidence type="ECO:0000256" key="1">
    <source>
        <dbReference type="SAM" id="SignalP"/>
    </source>
</evidence>
<dbReference type="InterPro" id="IPR036179">
    <property type="entry name" value="Ig-like_dom_sf"/>
</dbReference>
<dbReference type="Proteomes" id="UP000192578">
    <property type="component" value="Unassembled WGS sequence"/>
</dbReference>
<evidence type="ECO:0000313" key="3">
    <source>
        <dbReference type="EMBL" id="OQV18514.1"/>
    </source>
</evidence>
<organism evidence="3 4">
    <name type="scientific">Hypsibius exemplaris</name>
    <name type="common">Freshwater tardigrade</name>
    <dbReference type="NCBI Taxonomy" id="2072580"/>
    <lineage>
        <taxon>Eukaryota</taxon>
        <taxon>Metazoa</taxon>
        <taxon>Ecdysozoa</taxon>
        <taxon>Tardigrada</taxon>
        <taxon>Eutardigrada</taxon>
        <taxon>Parachela</taxon>
        <taxon>Hypsibioidea</taxon>
        <taxon>Hypsibiidae</taxon>
        <taxon>Hypsibius</taxon>
    </lineage>
</organism>
<dbReference type="AlphaFoldDB" id="A0A1W0WTH2"/>
<dbReference type="PROSITE" id="PS50835">
    <property type="entry name" value="IG_LIKE"/>
    <property type="match status" value="1"/>
</dbReference>
<dbReference type="InterPro" id="IPR007110">
    <property type="entry name" value="Ig-like_dom"/>
</dbReference>
<comment type="caution">
    <text evidence="3">The sequence shown here is derived from an EMBL/GenBank/DDBJ whole genome shotgun (WGS) entry which is preliminary data.</text>
</comment>
<dbReference type="InterPro" id="IPR013783">
    <property type="entry name" value="Ig-like_fold"/>
</dbReference>
<feature type="domain" description="Ig-like" evidence="2">
    <location>
        <begin position="38"/>
        <end position="134"/>
    </location>
</feature>
<feature type="chain" id="PRO_5012641900" description="Ig-like domain-containing protein" evidence="1">
    <location>
        <begin position="23"/>
        <end position="271"/>
    </location>
</feature>
<gene>
    <name evidence="3" type="ORF">BV898_07342</name>
</gene>
<protein>
    <recommendedName>
        <fullName evidence="2">Ig-like domain-containing protein</fullName>
    </recommendedName>
</protein>